<reference evidence="11 12" key="1">
    <citation type="submission" date="2019-04" db="EMBL/GenBank/DDBJ databases">
        <title>Draft genome sequence of Gemmobacter aestuarii sp. nov.</title>
        <authorList>
            <person name="Hameed A."/>
            <person name="Lin S.-Y."/>
            <person name="Shahina M."/>
            <person name="Lai W.-A."/>
            <person name="Young C.-C."/>
        </authorList>
    </citation>
    <scope>NUCLEOTIDE SEQUENCE [LARGE SCALE GENOMIC DNA]</scope>
    <source>
        <strain evidence="11 12">CC-PW-75</strain>
    </source>
</reference>
<keyword evidence="8" id="KW-1133">Transmembrane helix</keyword>
<evidence type="ECO:0000256" key="1">
    <source>
        <dbReference type="ARBA" id="ARBA00000085"/>
    </source>
</evidence>
<dbReference type="SUPFAM" id="SSF55874">
    <property type="entry name" value="ATPase domain of HSP90 chaperone/DNA topoisomerase II/histidine kinase"/>
    <property type="match status" value="1"/>
</dbReference>
<evidence type="ECO:0000256" key="2">
    <source>
        <dbReference type="ARBA" id="ARBA00012438"/>
    </source>
</evidence>
<dbReference type="Gene3D" id="1.10.287.130">
    <property type="match status" value="1"/>
</dbReference>
<dbReference type="SUPFAM" id="SSF47384">
    <property type="entry name" value="Homodimeric domain of signal transducing histidine kinase"/>
    <property type="match status" value="1"/>
</dbReference>
<dbReference type="EMBL" id="SSND01000001">
    <property type="protein sequence ID" value="THD84570.1"/>
    <property type="molecule type" value="Genomic_DNA"/>
</dbReference>
<sequence length="628" mass="65464">MADQRQHGKEGPGMADTPEGRSVSRRDLVLLQRQVLQRELPVRVVTSGLGYLLSGLFLPGWVILACIIVHLTFEAIGDRAMRDLDPDAEPLRHALALAAIFIVELAFTAPAALIWHHPSPYAKAFAVGLGTATVMHLSTIRAIYLPIGRAGMAAVTLAAIATNTVFWWQKGEGPLSPVAIFSLLCILGTISYGLGALSSNHELHRTNAQEKARAEAANEAKTRFMAQMSHELRTPLNAILGLGRAELARSTDQTSRERLSVLIASAEGLATLLDDILDVTAVDEGRLPLRPAPTDLRAQLAATVALFRPAAEAAGVALSLDVAPEVPGMAMLDAKRLRQCLTNLLSNALKHTTEGEIVLSASVQAPATGVAAAPMLRIDLTDTGTGIAPDLRERLFQRYVTQDRTGHGRGLGLSISRGLLRQMGGDLALAPLTGAPGTGAHFVLTLPLEPVAPAEASEAGGRDTEGRDMGESASGGSGSGRSGSGGREPATGPDARLHGLRVLVVDDIASNLMVARHMLEQLGCGVSEARSGTAALGLLGQDPAGVVLLDLNMPDMDGTATLAAIRALPGGGNVPVLAMTAETGAAASGHLPDQGFDGFVGKPVEAAILRAELLRVLSARARPDAISG</sequence>
<keyword evidence="8" id="KW-0812">Transmembrane</keyword>
<proteinExistence type="predicted"/>
<protein>
    <recommendedName>
        <fullName evidence="2">histidine kinase</fullName>
        <ecNumber evidence="2">2.7.13.3</ecNumber>
    </recommendedName>
</protein>
<keyword evidence="5" id="KW-0418">Kinase</keyword>
<keyword evidence="4" id="KW-0808">Transferase</keyword>
<feature type="transmembrane region" description="Helical" evidence="8">
    <location>
        <begin position="49"/>
        <end position="73"/>
    </location>
</feature>
<dbReference type="Gene3D" id="3.40.50.2300">
    <property type="match status" value="1"/>
</dbReference>
<dbReference type="Pfam" id="PF00512">
    <property type="entry name" value="HisKA"/>
    <property type="match status" value="1"/>
</dbReference>
<dbReference type="InterPro" id="IPR003594">
    <property type="entry name" value="HATPase_dom"/>
</dbReference>
<dbReference type="InterPro" id="IPR004358">
    <property type="entry name" value="Sig_transdc_His_kin-like_C"/>
</dbReference>
<feature type="modified residue" description="4-aspartylphosphate" evidence="6">
    <location>
        <position position="550"/>
    </location>
</feature>
<dbReference type="Pfam" id="PF00072">
    <property type="entry name" value="Response_reg"/>
    <property type="match status" value="1"/>
</dbReference>
<name>A0A4S3MPY1_9RHOB</name>
<evidence type="ECO:0000313" key="11">
    <source>
        <dbReference type="EMBL" id="THD84570.1"/>
    </source>
</evidence>
<dbReference type="CDD" id="cd17546">
    <property type="entry name" value="REC_hyHK_CKI1_RcsC-like"/>
    <property type="match status" value="1"/>
</dbReference>
<feature type="compositionally biased region" description="Basic and acidic residues" evidence="7">
    <location>
        <begin position="460"/>
        <end position="470"/>
    </location>
</feature>
<comment type="caution">
    <text evidence="11">The sequence shown here is derived from an EMBL/GenBank/DDBJ whole genome shotgun (WGS) entry which is preliminary data.</text>
</comment>
<feature type="transmembrane region" description="Helical" evidence="8">
    <location>
        <begin position="150"/>
        <end position="169"/>
    </location>
</feature>
<keyword evidence="8" id="KW-0472">Membrane</keyword>
<feature type="compositionally biased region" description="Gly residues" evidence="7">
    <location>
        <begin position="473"/>
        <end position="486"/>
    </location>
</feature>
<dbReference type="OrthoDB" id="9801651at2"/>
<evidence type="ECO:0000313" key="12">
    <source>
        <dbReference type="Proteomes" id="UP000309450"/>
    </source>
</evidence>
<feature type="compositionally biased region" description="Basic and acidic residues" evidence="7">
    <location>
        <begin position="1"/>
        <end position="10"/>
    </location>
</feature>
<dbReference type="InterPro" id="IPR003661">
    <property type="entry name" value="HisK_dim/P_dom"/>
</dbReference>
<dbReference type="PROSITE" id="PS50109">
    <property type="entry name" value="HIS_KIN"/>
    <property type="match status" value="1"/>
</dbReference>
<evidence type="ECO:0000256" key="5">
    <source>
        <dbReference type="ARBA" id="ARBA00022777"/>
    </source>
</evidence>
<dbReference type="PANTHER" id="PTHR43047">
    <property type="entry name" value="TWO-COMPONENT HISTIDINE PROTEIN KINASE"/>
    <property type="match status" value="1"/>
</dbReference>
<dbReference type="SMART" id="SM00388">
    <property type="entry name" value="HisKA"/>
    <property type="match status" value="1"/>
</dbReference>
<feature type="transmembrane region" description="Helical" evidence="8">
    <location>
        <begin position="94"/>
        <end position="115"/>
    </location>
</feature>
<dbReference type="PRINTS" id="PR00344">
    <property type="entry name" value="BCTRLSENSOR"/>
</dbReference>
<dbReference type="PANTHER" id="PTHR43047:SF64">
    <property type="entry name" value="HISTIDINE KINASE CONTAINING CHEY-HOMOLOGOUS RECEIVER DOMAIN AND PAS DOMAIN-RELATED"/>
    <property type="match status" value="1"/>
</dbReference>
<dbReference type="InterPro" id="IPR001789">
    <property type="entry name" value="Sig_transdc_resp-reg_receiver"/>
</dbReference>
<feature type="region of interest" description="Disordered" evidence="7">
    <location>
        <begin position="455"/>
        <end position="494"/>
    </location>
</feature>
<dbReference type="SMART" id="SM00448">
    <property type="entry name" value="REC"/>
    <property type="match status" value="1"/>
</dbReference>
<accession>A0A4S3MPY1</accession>
<dbReference type="CDD" id="cd00082">
    <property type="entry name" value="HisKA"/>
    <property type="match status" value="1"/>
</dbReference>
<dbReference type="EC" id="2.7.13.3" evidence="2"/>
<feature type="transmembrane region" description="Helical" evidence="8">
    <location>
        <begin position="175"/>
        <end position="197"/>
    </location>
</feature>
<dbReference type="PROSITE" id="PS50110">
    <property type="entry name" value="RESPONSE_REGULATORY"/>
    <property type="match status" value="1"/>
</dbReference>
<dbReference type="InterPro" id="IPR011006">
    <property type="entry name" value="CheY-like_superfamily"/>
</dbReference>
<keyword evidence="12" id="KW-1185">Reference proteome</keyword>
<dbReference type="InterPro" id="IPR036890">
    <property type="entry name" value="HATPase_C_sf"/>
</dbReference>
<evidence type="ECO:0000256" key="6">
    <source>
        <dbReference type="PROSITE-ProRule" id="PRU00169"/>
    </source>
</evidence>
<dbReference type="Gene3D" id="3.30.565.10">
    <property type="entry name" value="Histidine kinase-like ATPase, C-terminal domain"/>
    <property type="match status" value="1"/>
</dbReference>
<keyword evidence="3 6" id="KW-0597">Phosphoprotein</keyword>
<comment type="catalytic activity">
    <reaction evidence="1">
        <text>ATP + protein L-histidine = ADP + protein N-phospho-L-histidine.</text>
        <dbReference type="EC" id="2.7.13.3"/>
    </reaction>
</comment>
<evidence type="ECO:0000256" key="7">
    <source>
        <dbReference type="SAM" id="MobiDB-lite"/>
    </source>
</evidence>
<dbReference type="GO" id="GO:0000155">
    <property type="term" value="F:phosphorelay sensor kinase activity"/>
    <property type="evidence" value="ECO:0007669"/>
    <property type="project" value="InterPro"/>
</dbReference>
<dbReference type="Proteomes" id="UP000309450">
    <property type="component" value="Unassembled WGS sequence"/>
</dbReference>
<evidence type="ECO:0000259" key="10">
    <source>
        <dbReference type="PROSITE" id="PS50110"/>
    </source>
</evidence>
<dbReference type="AlphaFoldDB" id="A0A4S3MPY1"/>
<dbReference type="SMART" id="SM00387">
    <property type="entry name" value="HATPase_c"/>
    <property type="match status" value="1"/>
</dbReference>
<gene>
    <name evidence="11" type="ORF">E7811_02170</name>
</gene>
<evidence type="ECO:0000256" key="3">
    <source>
        <dbReference type="ARBA" id="ARBA00022553"/>
    </source>
</evidence>
<feature type="region of interest" description="Disordered" evidence="7">
    <location>
        <begin position="1"/>
        <end position="21"/>
    </location>
</feature>
<dbReference type="SUPFAM" id="SSF52172">
    <property type="entry name" value="CheY-like"/>
    <property type="match status" value="1"/>
</dbReference>
<evidence type="ECO:0000256" key="8">
    <source>
        <dbReference type="SAM" id="Phobius"/>
    </source>
</evidence>
<dbReference type="InterPro" id="IPR036097">
    <property type="entry name" value="HisK_dim/P_sf"/>
</dbReference>
<dbReference type="InterPro" id="IPR005467">
    <property type="entry name" value="His_kinase_dom"/>
</dbReference>
<dbReference type="Pfam" id="PF02518">
    <property type="entry name" value="HATPase_c"/>
    <property type="match status" value="1"/>
</dbReference>
<feature type="domain" description="Response regulatory" evidence="10">
    <location>
        <begin position="501"/>
        <end position="617"/>
    </location>
</feature>
<evidence type="ECO:0000256" key="4">
    <source>
        <dbReference type="ARBA" id="ARBA00022679"/>
    </source>
</evidence>
<organism evidence="11 12">
    <name type="scientific">Aliigemmobacter aestuarii</name>
    <dbReference type="NCBI Taxonomy" id="1445661"/>
    <lineage>
        <taxon>Bacteria</taxon>
        <taxon>Pseudomonadati</taxon>
        <taxon>Pseudomonadota</taxon>
        <taxon>Alphaproteobacteria</taxon>
        <taxon>Rhodobacterales</taxon>
        <taxon>Paracoccaceae</taxon>
        <taxon>Aliigemmobacter</taxon>
    </lineage>
</organism>
<feature type="domain" description="Histidine kinase" evidence="9">
    <location>
        <begin position="227"/>
        <end position="450"/>
    </location>
</feature>
<evidence type="ECO:0000259" key="9">
    <source>
        <dbReference type="PROSITE" id="PS50109"/>
    </source>
</evidence>